<keyword evidence="4" id="KW-1185">Reference proteome</keyword>
<evidence type="ECO:0000259" key="2">
    <source>
        <dbReference type="Pfam" id="PF09348"/>
    </source>
</evidence>
<evidence type="ECO:0000313" key="3">
    <source>
        <dbReference type="EMBL" id="GEM37557.1"/>
    </source>
</evidence>
<feature type="domain" description="DUF1990" evidence="2">
    <location>
        <begin position="24"/>
        <end position="179"/>
    </location>
</feature>
<proteinExistence type="predicted"/>
<accession>A0A511MBI9</accession>
<protein>
    <recommendedName>
        <fullName evidence="2">DUF1990 domain-containing protein</fullName>
    </recommendedName>
</protein>
<dbReference type="PANTHER" id="PTHR34202">
    <property type="entry name" value="UPF0548 PROTEIN"/>
    <property type="match status" value="1"/>
</dbReference>
<name>A0A511MBI9_9NOCA</name>
<sequence length="185" mass="20026">MLPNRAGRGEDQGMEHGPSDPPFTYSEVGATSSELPAGYHGFRLRRQIGHGRALFEHAAVAILEYRMQKGTGIFHEASTPTAEPGTRLTVRLGIGPLAITAPCRVVYVLAAPNQRGFAYGTLPGHPESGEELFSVEYDPADDAVYGVVTAFSRPATWYTRLGGPVARLIQRFVAGRYIKTLPTTP</sequence>
<feature type="region of interest" description="Disordered" evidence="1">
    <location>
        <begin position="1"/>
        <end position="29"/>
    </location>
</feature>
<organism evidence="3 4">
    <name type="scientific">Nocardia ninae NBRC 108245</name>
    <dbReference type="NCBI Taxonomy" id="1210091"/>
    <lineage>
        <taxon>Bacteria</taxon>
        <taxon>Bacillati</taxon>
        <taxon>Actinomycetota</taxon>
        <taxon>Actinomycetes</taxon>
        <taxon>Mycobacteriales</taxon>
        <taxon>Nocardiaceae</taxon>
        <taxon>Nocardia</taxon>
    </lineage>
</organism>
<dbReference type="InterPro" id="IPR018960">
    <property type="entry name" value="DUF1990"/>
</dbReference>
<reference evidence="3 4" key="1">
    <citation type="submission" date="2019-07" db="EMBL/GenBank/DDBJ databases">
        <title>Whole genome shotgun sequence of Nocardia ninae NBRC 108245.</title>
        <authorList>
            <person name="Hosoyama A."/>
            <person name="Uohara A."/>
            <person name="Ohji S."/>
            <person name="Ichikawa N."/>
        </authorList>
    </citation>
    <scope>NUCLEOTIDE SEQUENCE [LARGE SCALE GENOMIC DNA]</scope>
    <source>
        <strain evidence="3 4">NBRC 108245</strain>
    </source>
</reference>
<evidence type="ECO:0000313" key="4">
    <source>
        <dbReference type="Proteomes" id="UP000321424"/>
    </source>
</evidence>
<comment type="caution">
    <text evidence="3">The sequence shown here is derived from an EMBL/GenBank/DDBJ whole genome shotgun (WGS) entry which is preliminary data.</text>
</comment>
<dbReference type="InterPro" id="IPR014457">
    <property type="entry name" value="UCP010260"/>
</dbReference>
<dbReference type="PIRSF" id="PIRSF010260">
    <property type="entry name" value="UCP010260"/>
    <property type="match status" value="1"/>
</dbReference>
<gene>
    <name evidence="3" type="ORF">NN4_20760</name>
</gene>
<dbReference type="EMBL" id="BJXA01000010">
    <property type="protein sequence ID" value="GEM37557.1"/>
    <property type="molecule type" value="Genomic_DNA"/>
</dbReference>
<dbReference type="Pfam" id="PF09348">
    <property type="entry name" value="DUF1990"/>
    <property type="match status" value="1"/>
</dbReference>
<dbReference type="Proteomes" id="UP000321424">
    <property type="component" value="Unassembled WGS sequence"/>
</dbReference>
<feature type="compositionally biased region" description="Basic and acidic residues" evidence="1">
    <location>
        <begin position="7"/>
        <end position="18"/>
    </location>
</feature>
<dbReference type="PANTHER" id="PTHR34202:SF1">
    <property type="entry name" value="UPF0548 PROTEIN"/>
    <property type="match status" value="1"/>
</dbReference>
<dbReference type="AlphaFoldDB" id="A0A511MBI9"/>
<evidence type="ECO:0000256" key="1">
    <source>
        <dbReference type="SAM" id="MobiDB-lite"/>
    </source>
</evidence>